<name>A0A8D2KVS9_VARKO</name>
<dbReference type="CTD" id="166379"/>
<dbReference type="PANTHER" id="PTHR46883:SF1">
    <property type="entry name" value="BARDET-BIEDL SYNDROME 12 PROTEIN"/>
    <property type="match status" value="1"/>
</dbReference>
<dbReference type="Gene3D" id="3.50.7.10">
    <property type="entry name" value="GroEL"/>
    <property type="match status" value="1"/>
</dbReference>
<gene>
    <name evidence="1" type="primary">BBS12</name>
</gene>
<dbReference type="OMA" id="CPFLQIP"/>
<reference evidence="1" key="2">
    <citation type="submission" date="2025-09" db="UniProtKB">
        <authorList>
            <consortium name="Ensembl"/>
        </authorList>
    </citation>
    <scope>IDENTIFICATION</scope>
</reference>
<dbReference type="Gene3D" id="1.10.560.10">
    <property type="entry name" value="GroEL-like equatorial domain"/>
    <property type="match status" value="2"/>
</dbReference>
<proteinExistence type="predicted"/>
<dbReference type="GO" id="GO:0005524">
    <property type="term" value="F:ATP binding"/>
    <property type="evidence" value="ECO:0007669"/>
    <property type="project" value="InterPro"/>
</dbReference>
<dbReference type="Ensembl" id="ENSVKKT00000011109.1">
    <property type="protein sequence ID" value="ENSVKKP00000010848.1"/>
    <property type="gene ID" value="ENSVKKG00000007615.1"/>
</dbReference>
<dbReference type="GO" id="GO:0045494">
    <property type="term" value="P:photoreceptor cell maintenance"/>
    <property type="evidence" value="ECO:0007669"/>
    <property type="project" value="TreeGrafter"/>
</dbReference>
<dbReference type="RefSeq" id="XP_044284362.1">
    <property type="nucleotide sequence ID" value="XM_044428427.1"/>
</dbReference>
<accession>A0A8D2KVS9</accession>
<dbReference type="InterPro" id="IPR042984">
    <property type="entry name" value="BBS12"/>
</dbReference>
<evidence type="ECO:0000313" key="1">
    <source>
        <dbReference type="Ensembl" id="ENSVKKP00000010848.1"/>
    </source>
</evidence>
<dbReference type="GO" id="GO:0051131">
    <property type="term" value="P:chaperone-mediated protein complex assembly"/>
    <property type="evidence" value="ECO:0007669"/>
    <property type="project" value="InterPro"/>
</dbReference>
<protein>
    <submittedName>
        <fullName evidence="1">Bardet-Biedl syndrome 12</fullName>
    </submittedName>
</protein>
<dbReference type="AlphaFoldDB" id="A0A8D2KVS9"/>
<dbReference type="GeneID" id="123022590"/>
<keyword evidence="2" id="KW-1185">Reference proteome</keyword>
<dbReference type="InterPro" id="IPR002423">
    <property type="entry name" value="Cpn60/GroEL/TCP-1"/>
</dbReference>
<dbReference type="Pfam" id="PF00118">
    <property type="entry name" value="Cpn60_TCP1"/>
    <property type="match status" value="1"/>
</dbReference>
<sequence length="737" mass="81169">MSRLRCLGIMAIRSVNRKRHAGLQQLSALAATGRTLLGPVKSSKFIVDESISGSMLICSPVRLLESLDLSSAVGQLLNEAVQAQDKDYKTGATTLLFLVSTWSKAVLECLQQDIPLSVIVPVLSEGLNTCIEQVQSITLSLDTVQQTLDAVPIDSVPVNITSCTARRHINEIKNQGNRILSLLEYPYEYGQESEEKLEGPTTQQENACNLGVKHIHPGVFTTCSTECLQTESANTGCVFTGCNTIIHKNCSLKNPHLATANHNRGSKITYSRYFSNERKSYSLKETDQLGKCTKYSDRLNDFAQLAMSLSHGSWPPMKLVQDVLHFQLQSSDKVAKNHPFQFNISEIVTCCLPGMSESHSCVHPGYITLVCPEKAAAVKQFQNRSLRVVLADGDLTETYRHLGFNRSQNVRTCLESTSYLGNSSGSWLDSMLDILVQSGVNLVLVQGNICKNLEQRCLLNNIVVITQVAQSVLRAFSEITGAARVTYLTQINEHCIGKGVCMNLYGTLELSCVELDGQMPVALMADGIRLVTVVLSCPVMSKMEATEDCFWTCAYRVHHALLDQAVFPGGGAAEFLCLSSLESLGKTAKHSSDAFPAGSSWFATSSELYRPLVLNALAHGWHQYLCTVLCNTADYESEFEASTFIQQHLRKAELHGSPSAYILDAFKKGKMGVESVEYVRMYEKSLKVCDNVTAKVEAWRRALDVVLLVLQTDAEIITGPKRDQLLKSGTAEEFLFL</sequence>
<dbReference type="Proteomes" id="UP000694545">
    <property type="component" value="Unplaced"/>
</dbReference>
<dbReference type="SUPFAM" id="SSF52029">
    <property type="entry name" value="GroEL apical domain-like"/>
    <property type="match status" value="1"/>
</dbReference>
<dbReference type="InterPro" id="IPR027409">
    <property type="entry name" value="GroEL-like_apical_dom_sf"/>
</dbReference>
<dbReference type="PANTHER" id="PTHR46883">
    <property type="entry name" value="BARDET-BIEDL SYNDROME 12 PROTEIN"/>
    <property type="match status" value="1"/>
</dbReference>
<organism evidence="1 2">
    <name type="scientific">Varanus komodoensis</name>
    <name type="common">Komodo dragon</name>
    <dbReference type="NCBI Taxonomy" id="61221"/>
    <lineage>
        <taxon>Eukaryota</taxon>
        <taxon>Metazoa</taxon>
        <taxon>Chordata</taxon>
        <taxon>Craniata</taxon>
        <taxon>Vertebrata</taxon>
        <taxon>Euteleostomi</taxon>
        <taxon>Lepidosauria</taxon>
        <taxon>Squamata</taxon>
        <taxon>Bifurcata</taxon>
        <taxon>Unidentata</taxon>
        <taxon>Episquamata</taxon>
        <taxon>Toxicofera</taxon>
        <taxon>Anguimorpha</taxon>
        <taxon>Paleoanguimorpha</taxon>
        <taxon>Varanoidea</taxon>
        <taxon>Varanidae</taxon>
        <taxon>Varanus</taxon>
    </lineage>
</organism>
<reference evidence="1" key="1">
    <citation type="submission" date="2025-08" db="UniProtKB">
        <authorList>
            <consortium name="Ensembl"/>
        </authorList>
    </citation>
    <scope>IDENTIFICATION</scope>
</reference>
<dbReference type="SUPFAM" id="SSF48592">
    <property type="entry name" value="GroEL equatorial domain-like"/>
    <property type="match status" value="1"/>
</dbReference>
<evidence type="ECO:0000313" key="2">
    <source>
        <dbReference type="Proteomes" id="UP000694545"/>
    </source>
</evidence>
<dbReference type="InterPro" id="IPR027413">
    <property type="entry name" value="GROEL-like_equatorial_sf"/>
</dbReference>